<feature type="region of interest" description="Disordered" evidence="1">
    <location>
        <begin position="716"/>
        <end position="739"/>
    </location>
</feature>
<feature type="region of interest" description="Disordered" evidence="1">
    <location>
        <begin position="141"/>
        <end position="173"/>
    </location>
</feature>
<evidence type="ECO:0000313" key="4">
    <source>
        <dbReference type="Proteomes" id="UP001491310"/>
    </source>
</evidence>
<feature type="compositionally biased region" description="Basic and acidic residues" evidence="1">
    <location>
        <begin position="849"/>
        <end position="863"/>
    </location>
</feature>
<feature type="region of interest" description="Disordered" evidence="1">
    <location>
        <begin position="1335"/>
        <end position="1431"/>
    </location>
</feature>
<evidence type="ECO:0000259" key="2">
    <source>
        <dbReference type="Pfam" id="PF25339"/>
    </source>
</evidence>
<feature type="region of interest" description="Disordered" evidence="1">
    <location>
        <begin position="761"/>
        <end position="787"/>
    </location>
</feature>
<comment type="caution">
    <text evidence="3">The sequence shown here is derived from an EMBL/GenBank/DDBJ whole genome shotgun (WGS) entry which is preliminary data.</text>
</comment>
<feature type="region of interest" description="Disordered" evidence="1">
    <location>
        <begin position="188"/>
        <end position="214"/>
    </location>
</feature>
<name>A0ABR2YQA3_9CHLO</name>
<protein>
    <recommendedName>
        <fullName evidence="2">C2CD3 N-terminal C2 domain-containing protein</fullName>
    </recommendedName>
</protein>
<feature type="compositionally biased region" description="Low complexity" evidence="1">
    <location>
        <begin position="822"/>
        <end position="845"/>
    </location>
</feature>
<accession>A0ABR2YQA3</accession>
<evidence type="ECO:0000256" key="1">
    <source>
        <dbReference type="SAM" id="MobiDB-lite"/>
    </source>
</evidence>
<feature type="domain" description="C2CD3 N-terminal C2" evidence="2">
    <location>
        <begin position="38"/>
        <end position="127"/>
    </location>
</feature>
<feature type="compositionally biased region" description="Basic and acidic residues" evidence="1">
    <location>
        <begin position="1383"/>
        <end position="1410"/>
    </location>
</feature>
<feature type="region of interest" description="Disordered" evidence="1">
    <location>
        <begin position="1067"/>
        <end position="1102"/>
    </location>
</feature>
<dbReference type="PANTHER" id="PTHR21254:SF1">
    <property type="entry name" value="C2 DOMAIN-CONTAINING PROTEIN 3"/>
    <property type="match status" value="1"/>
</dbReference>
<dbReference type="EMBL" id="JALJOT010000007">
    <property type="protein sequence ID" value="KAK9909260.1"/>
    <property type="molecule type" value="Genomic_DNA"/>
</dbReference>
<dbReference type="PANTHER" id="PTHR21254">
    <property type="entry name" value="C2 DOMAIN-CONTAINING PROTEIN 3"/>
    <property type="match status" value="1"/>
</dbReference>
<feature type="region of interest" description="Disordered" evidence="1">
    <location>
        <begin position="961"/>
        <end position="1034"/>
    </location>
</feature>
<dbReference type="InterPro" id="IPR057537">
    <property type="entry name" value="C2_C2CD3_N"/>
</dbReference>
<sequence length="1431" mass="148695">MHVLPQFPQDSRWMLSAITGNLDSLVRSLSLEDSPSPTAVAQEYQVRVQWWGDRGPGTLLHLVLGQPQADVRFPVRCTARAFGQYLVDMEWLTLTLEDHFNGMLGEAAVKVTGLGETTPFAGCVTFVQWLGSREQRQIAKVPAADIRAGNPGRSRPHNAAATHHSSPAPKRLNGLAGDVAQVATPRSVSLGTKDIPTMPQKAGASSSGGRAGGQERGAAVMHAFEVTIVRVAAAQGVLYRGAESSGPCYVCYQFPGEQECLYTKEAICQGIGEAVFEATACHSVTQSAAEPLSAALLSGNSGLLQDLRFELWLKRKELPDLLYSAAFIDLGRYVEPLPEPIEATIRLEVVRACGLQDAVKAADSWAGGSAALRRAKQAGPHVSVVLALMPKQAPQLKLLAQSDTPSFCPEFLKAEERQIRLDNSHIRALATQELRVEVYHTCSHSEVTASKLASGASSVQAELPQDTLLGTATAPLSNLLTKPQGLCKWLTLLSRQETPVGAVQIAACFTSLDGTAVETGPSARSPLQQCPRLARALPSEAPEEALAGSSGFTGQTAAATVYIGDAQLADPGLPGRAARAAHIFAVYRLPGMTTLEVTGKAQTPQVPGSATNAASAQQISFGFQRSHWVVADEALAKALSKSLLLVTVMRQHSAKRGAGTPQPVPLGTAEVDLSPLLRPRLGAQRPAKRFLRDTRPLVNPKSKSLGSISVKVLLDLNPDQAPPPHQPPQASAAVSGGRYADEEDIDALVERFRQSYAQLQGLSDSDSGDGSSDAALPDSLHGGKSGFTAQHDAAERSVAGNAGERLGMFDPLQDGGCVPLNSTSPAGSSTGAAEETAAELSETAAPLQERSHSQDGTEADHAIEQGQPQSVPAAAMIRTCSDDEDYAVLDLGGGYCSSSDGSGDGWHGGRDEDRIYQAPRGALILPSMDADDWMFGLGTATVQFTSAAAAEAAPPMAALAPGDARCGASPSPHAPNQATAPVPDQASAPTPNQAPARPRCTFANVLPGGGGADSETDGSDNSSADRAAPETGTAAAHIGTGQIAASGGAAGSLDSLDDFDDSDCSAASGLSGVASPRTHQAPSSPADLDAPGSPPRHELLSGQQGEAISLDPALESAERGHLQAAVDHTNSDYLAETTANAAAGGGLEEMEEGEQGASALARPHPSSPLKFLQSVRGRHSPQQAAGTPPGVGPSAINAGPISAAAPRAASLTSPAAYLANLGPPAARVTVGAPPRSPPTSGVSVQPWSPERLPRPPSALTDPALSPPPLAPLAAAAVGGPGGMSSPNSFPGHRLRDLEPQAVVPALRRLWGHAASGEGQDSRARQRAPMQRLLFPLSGRPEEQSAVVGDLQERPSSSHSTVSEASTLRSLAGAARFGGGSSGQERECLRVSNRRERPEPRRGPADAEAERFAQIMASHRGQPWQADDFGHD</sequence>
<feature type="compositionally biased region" description="Low complexity" evidence="1">
    <location>
        <begin position="761"/>
        <end position="780"/>
    </location>
</feature>
<proteinExistence type="predicted"/>
<organism evidence="3 4">
    <name type="scientific">Coccomyxa subellipsoidea</name>
    <dbReference type="NCBI Taxonomy" id="248742"/>
    <lineage>
        <taxon>Eukaryota</taxon>
        <taxon>Viridiplantae</taxon>
        <taxon>Chlorophyta</taxon>
        <taxon>core chlorophytes</taxon>
        <taxon>Trebouxiophyceae</taxon>
        <taxon>Trebouxiophyceae incertae sedis</taxon>
        <taxon>Coccomyxaceae</taxon>
        <taxon>Coccomyxa</taxon>
    </lineage>
</organism>
<feature type="region of interest" description="Disordered" evidence="1">
    <location>
        <begin position="813"/>
        <end position="871"/>
    </location>
</feature>
<feature type="compositionally biased region" description="Low complexity" evidence="1">
    <location>
        <begin position="1356"/>
        <end position="1374"/>
    </location>
</feature>
<evidence type="ECO:0000313" key="3">
    <source>
        <dbReference type="EMBL" id="KAK9909260.1"/>
    </source>
</evidence>
<dbReference type="Proteomes" id="UP001491310">
    <property type="component" value="Unassembled WGS sequence"/>
</dbReference>
<gene>
    <name evidence="3" type="ORF">WJX75_009708</name>
</gene>
<dbReference type="Pfam" id="PF25339">
    <property type="entry name" value="C2_C2CD3_N"/>
    <property type="match status" value="1"/>
</dbReference>
<feature type="region of interest" description="Disordered" evidence="1">
    <location>
        <begin position="1228"/>
        <end position="1293"/>
    </location>
</feature>
<feature type="region of interest" description="Disordered" evidence="1">
    <location>
        <begin position="1147"/>
        <end position="1198"/>
    </location>
</feature>
<reference evidence="3 4" key="1">
    <citation type="journal article" date="2024" name="Nat. Commun.">
        <title>Phylogenomics reveals the evolutionary origins of lichenization in chlorophyte algae.</title>
        <authorList>
            <person name="Puginier C."/>
            <person name="Libourel C."/>
            <person name="Otte J."/>
            <person name="Skaloud P."/>
            <person name="Haon M."/>
            <person name="Grisel S."/>
            <person name="Petersen M."/>
            <person name="Berrin J.G."/>
            <person name="Delaux P.M."/>
            <person name="Dal Grande F."/>
            <person name="Keller J."/>
        </authorList>
    </citation>
    <scope>NUCLEOTIDE SEQUENCE [LARGE SCALE GENOMIC DNA]</scope>
    <source>
        <strain evidence="3 4">SAG 216-7</strain>
    </source>
</reference>
<keyword evidence="4" id="KW-1185">Reference proteome</keyword>